<name>A0AA39F9L0_9HYME</name>
<evidence type="ECO:0000313" key="3">
    <source>
        <dbReference type="Proteomes" id="UP001168990"/>
    </source>
</evidence>
<accession>A0AA39F9L0</accession>
<evidence type="ECO:0000256" key="1">
    <source>
        <dbReference type="SAM" id="SignalP"/>
    </source>
</evidence>
<proteinExistence type="predicted"/>
<reference evidence="2" key="1">
    <citation type="journal article" date="2023" name="bioRxiv">
        <title>Scaffold-level genome assemblies of two parasitoid biocontrol wasps reveal the parthenogenesis mechanism and an associated novel virus.</title>
        <authorList>
            <person name="Inwood S."/>
            <person name="Skelly J."/>
            <person name="Guhlin J."/>
            <person name="Harrop T."/>
            <person name="Goldson S."/>
            <person name="Dearden P."/>
        </authorList>
    </citation>
    <scope>NUCLEOTIDE SEQUENCE</scope>
    <source>
        <strain evidence="2">Irish</strain>
        <tissue evidence="2">Whole body</tissue>
    </source>
</reference>
<feature type="chain" id="PRO_5041317606" evidence="1">
    <location>
        <begin position="19"/>
        <end position="129"/>
    </location>
</feature>
<dbReference type="EMBL" id="JAQQBS010001422">
    <property type="protein sequence ID" value="KAK0165487.1"/>
    <property type="molecule type" value="Genomic_DNA"/>
</dbReference>
<dbReference type="AlphaFoldDB" id="A0AA39F9L0"/>
<gene>
    <name evidence="2" type="ORF">PV328_003994</name>
</gene>
<evidence type="ECO:0000313" key="2">
    <source>
        <dbReference type="EMBL" id="KAK0165487.1"/>
    </source>
</evidence>
<organism evidence="2 3">
    <name type="scientific">Microctonus aethiopoides</name>
    <dbReference type="NCBI Taxonomy" id="144406"/>
    <lineage>
        <taxon>Eukaryota</taxon>
        <taxon>Metazoa</taxon>
        <taxon>Ecdysozoa</taxon>
        <taxon>Arthropoda</taxon>
        <taxon>Hexapoda</taxon>
        <taxon>Insecta</taxon>
        <taxon>Pterygota</taxon>
        <taxon>Neoptera</taxon>
        <taxon>Endopterygota</taxon>
        <taxon>Hymenoptera</taxon>
        <taxon>Apocrita</taxon>
        <taxon>Ichneumonoidea</taxon>
        <taxon>Braconidae</taxon>
        <taxon>Euphorinae</taxon>
        <taxon>Microctonus</taxon>
    </lineage>
</organism>
<protein>
    <submittedName>
        <fullName evidence="2">Uncharacterized protein</fullName>
    </submittedName>
</protein>
<keyword evidence="1" id="KW-0732">Signal</keyword>
<sequence>MILRVFFIVLIGSAINQAAPSNDEISSNVGNDNPVAPPLIARTTIKDGHFVDHIYPYLKEDVPVEDYEYAYEELLEIYDENQNSTSDEEDWSPEFENVDGNYFMTIESWSKTERYTAEQITRFFTLYSE</sequence>
<keyword evidence="3" id="KW-1185">Reference proteome</keyword>
<dbReference type="Proteomes" id="UP001168990">
    <property type="component" value="Unassembled WGS sequence"/>
</dbReference>
<feature type="signal peptide" evidence="1">
    <location>
        <begin position="1"/>
        <end position="18"/>
    </location>
</feature>
<comment type="caution">
    <text evidence="2">The sequence shown here is derived from an EMBL/GenBank/DDBJ whole genome shotgun (WGS) entry which is preliminary data.</text>
</comment>
<reference evidence="2" key="2">
    <citation type="submission" date="2023-03" db="EMBL/GenBank/DDBJ databases">
        <authorList>
            <person name="Inwood S.N."/>
            <person name="Skelly J.G."/>
            <person name="Guhlin J."/>
            <person name="Harrop T.W.R."/>
            <person name="Goldson S.G."/>
            <person name="Dearden P.K."/>
        </authorList>
    </citation>
    <scope>NUCLEOTIDE SEQUENCE</scope>
    <source>
        <strain evidence="2">Irish</strain>
        <tissue evidence="2">Whole body</tissue>
    </source>
</reference>